<feature type="coiled-coil region" evidence="1">
    <location>
        <begin position="56"/>
        <end position="90"/>
    </location>
</feature>
<dbReference type="EMBL" id="JAMYWD010000004">
    <property type="protein sequence ID" value="KAJ4972504.1"/>
    <property type="molecule type" value="Genomic_DNA"/>
</dbReference>
<proteinExistence type="predicted"/>
<name>A0A9Q0KLM7_9MAGN</name>
<reference evidence="3" key="1">
    <citation type="journal article" date="2023" name="Plant J.">
        <title>The genome of the king protea, Protea cynaroides.</title>
        <authorList>
            <person name="Chang J."/>
            <person name="Duong T.A."/>
            <person name="Schoeman C."/>
            <person name="Ma X."/>
            <person name="Roodt D."/>
            <person name="Barker N."/>
            <person name="Li Z."/>
            <person name="Van de Peer Y."/>
            <person name="Mizrachi E."/>
        </authorList>
    </citation>
    <scope>NUCLEOTIDE SEQUENCE</scope>
    <source>
        <tissue evidence="3">Young leaves</tissue>
    </source>
</reference>
<protein>
    <submittedName>
        <fullName evidence="3">Uncharacterized protein</fullName>
    </submittedName>
</protein>
<accession>A0A9Q0KLM7</accession>
<evidence type="ECO:0000256" key="1">
    <source>
        <dbReference type="SAM" id="Coils"/>
    </source>
</evidence>
<gene>
    <name evidence="3" type="ORF">NE237_005678</name>
</gene>
<dbReference type="AlphaFoldDB" id="A0A9Q0KLM7"/>
<sequence>MLLPSAPKGGEDREGAKTVVEGVTTGAQEEDVDEGNTKRNLQLQRQSRSDVLVRARDLALGAKDQLRQEKERAIKERDQAVQEKEEVRASAEANRVEANHIKLILGESELRAEEHQSAATKALKRVAKVKVALKESRARKLRSSSVLWKTSKSLWPLIRDFPLIYSHVTIGLSYTME</sequence>
<organism evidence="3 4">
    <name type="scientific">Protea cynaroides</name>
    <dbReference type="NCBI Taxonomy" id="273540"/>
    <lineage>
        <taxon>Eukaryota</taxon>
        <taxon>Viridiplantae</taxon>
        <taxon>Streptophyta</taxon>
        <taxon>Embryophyta</taxon>
        <taxon>Tracheophyta</taxon>
        <taxon>Spermatophyta</taxon>
        <taxon>Magnoliopsida</taxon>
        <taxon>Proteales</taxon>
        <taxon>Proteaceae</taxon>
        <taxon>Protea</taxon>
    </lineage>
</organism>
<keyword evidence="4" id="KW-1185">Reference proteome</keyword>
<keyword evidence="1" id="KW-0175">Coiled coil</keyword>
<evidence type="ECO:0000313" key="3">
    <source>
        <dbReference type="EMBL" id="KAJ4972504.1"/>
    </source>
</evidence>
<feature type="region of interest" description="Disordered" evidence="2">
    <location>
        <begin position="1"/>
        <end position="46"/>
    </location>
</feature>
<comment type="caution">
    <text evidence="3">The sequence shown here is derived from an EMBL/GenBank/DDBJ whole genome shotgun (WGS) entry which is preliminary data.</text>
</comment>
<evidence type="ECO:0000313" key="4">
    <source>
        <dbReference type="Proteomes" id="UP001141806"/>
    </source>
</evidence>
<evidence type="ECO:0000256" key="2">
    <source>
        <dbReference type="SAM" id="MobiDB-lite"/>
    </source>
</evidence>
<dbReference type="Proteomes" id="UP001141806">
    <property type="component" value="Unassembled WGS sequence"/>
</dbReference>